<organism evidence="2 3">
    <name type="scientific">Nannocystis exedens</name>
    <dbReference type="NCBI Taxonomy" id="54"/>
    <lineage>
        <taxon>Bacteria</taxon>
        <taxon>Pseudomonadati</taxon>
        <taxon>Myxococcota</taxon>
        <taxon>Polyangia</taxon>
        <taxon>Nannocystales</taxon>
        <taxon>Nannocystaceae</taxon>
        <taxon>Nannocystis</taxon>
    </lineage>
</organism>
<gene>
    <name evidence="2" type="ORF">SAMN02745121_09108</name>
</gene>
<accession>A0A1I2J005</accession>
<proteinExistence type="predicted"/>
<dbReference type="Proteomes" id="UP000199400">
    <property type="component" value="Unassembled WGS sequence"/>
</dbReference>
<evidence type="ECO:0008006" key="4">
    <source>
        <dbReference type="Google" id="ProtNLM"/>
    </source>
</evidence>
<dbReference type="SUPFAM" id="SSF50998">
    <property type="entry name" value="Quinoprotein alcohol dehydrogenase-like"/>
    <property type="match status" value="1"/>
</dbReference>
<dbReference type="InterPro" id="IPR011047">
    <property type="entry name" value="Quinoprotein_ADH-like_sf"/>
</dbReference>
<keyword evidence="1" id="KW-0853">WD repeat</keyword>
<dbReference type="SUPFAM" id="SSF82171">
    <property type="entry name" value="DPP6 N-terminal domain-like"/>
    <property type="match status" value="1"/>
</dbReference>
<dbReference type="InterPro" id="IPR015943">
    <property type="entry name" value="WD40/YVTN_repeat-like_dom_sf"/>
</dbReference>
<name>A0A1I2J005_9BACT</name>
<protein>
    <recommendedName>
        <fullName evidence="4">WD40 repeat</fullName>
    </recommendedName>
</protein>
<evidence type="ECO:0000256" key="1">
    <source>
        <dbReference type="PROSITE-ProRule" id="PRU00221"/>
    </source>
</evidence>
<dbReference type="InterPro" id="IPR001680">
    <property type="entry name" value="WD40_rpt"/>
</dbReference>
<evidence type="ECO:0000313" key="3">
    <source>
        <dbReference type="Proteomes" id="UP000199400"/>
    </source>
</evidence>
<evidence type="ECO:0000313" key="2">
    <source>
        <dbReference type="EMBL" id="SFF47779.1"/>
    </source>
</evidence>
<keyword evidence="3" id="KW-1185">Reference proteome</keyword>
<feature type="repeat" description="WD" evidence="1">
    <location>
        <begin position="571"/>
        <end position="600"/>
    </location>
</feature>
<dbReference type="RefSeq" id="WP_096326524.1">
    <property type="nucleotide sequence ID" value="NZ_FOMX01000106.1"/>
</dbReference>
<dbReference type="PROSITE" id="PS50082">
    <property type="entry name" value="WD_REPEATS_2"/>
    <property type="match status" value="1"/>
</dbReference>
<dbReference type="EMBL" id="FOMX01000106">
    <property type="protein sequence ID" value="SFF47779.1"/>
    <property type="molecule type" value="Genomic_DNA"/>
</dbReference>
<sequence length="604" mass="64175">MPWTSYFPAPLPRFPAAPRAPTLRIFAGKPHALAFLADGSLIVGASHGLTLHDPTASAPPRATVELGGGVEWMAAHPDGESVVAAIRDPRGNAVVRVWPTSARVVTLLRELDFGYRFCGGLSPDGARLYWRRNAASWMLSAADVATGSALGEVELPGDTGMATALAVRPDYTVYMRSEGLLVVHPDGRLESHEDGMFLGLNPFFADAQGGMMGVDGKRIAFFDGEFDERDGLPHDADSATISHDRTRLTFHAPLERVQVWDVVARRVIFSTEQPGVWGAGPHWRGQGAASSAAHVAAIDYTDASVSIWNIDQPSQPSATLTGYSQGARRLLFHGATLTVHTCQPPNTRLSVLEIDRASGAAKILDETGVHDVVRTPDGQRLLVMRQDMHRRFTLRVLDAAGVDVESVPVKGNGGALALTPNGAIWGSLVYSRARDPSETACQVQWRAFGAAKAVKTLKLKGIMGCIALCDTAVAAMVGEELVVAALAKGKSLLSIRLPDCAHAIALSPDAMHVAAACRDVARLVRIATGAVVELGPAPRSVCFGDVWLFVGHESGAITQHRVPSGEQVAALYGHTDEVCALSWVDGALWSGSADGTIVQWGDLG</sequence>
<reference evidence="3" key="1">
    <citation type="submission" date="2016-10" db="EMBL/GenBank/DDBJ databases">
        <authorList>
            <person name="Varghese N."/>
            <person name="Submissions S."/>
        </authorList>
    </citation>
    <scope>NUCLEOTIDE SEQUENCE [LARGE SCALE GENOMIC DNA]</scope>
    <source>
        <strain evidence="3">ATCC 25963</strain>
    </source>
</reference>
<dbReference type="SMART" id="SM00320">
    <property type="entry name" value="WD40"/>
    <property type="match status" value="1"/>
</dbReference>
<dbReference type="AlphaFoldDB" id="A0A1I2J005"/>
<dbReference type="Gene3D" id="2.130.10.10">
    <property type="entry name" value="YVTN repeat-like/Quinoprotein amine dehydrogenase"/>
    <property type="match status" value="3"/>
</dbReference>